<accession>A0AAV4X236</accession>
<dbReference type="AlphaFoldDB" id="A0AAV4X236"/>
<dbReference type="Proteomes" id="UP001054837">
    <property type="component" value="Unassembled WGS sequence"/>
</dbReference>
<evidence type="ECO:0000256" key="1">
    <source>
        <dbReference type="SAM" id="Phobius"/>
    </source>
</evidence>
<keyword evidence="1" id="KW-0472">Membrane</keyword>
<keyword evidence="3" id="KW-1185">Reference proteome</keyword>
<evidence type="ECO:0000313" key="2">
    <source>
        <dbReference type="EMBL" id="GIY89172.1"/>
    </source>
</evidence>
<gene>
    <name evidence="2" type="ORF">CDAR_33291</name>
</gene>
<sequence length="168" mass="18994">MVTSTFPNHQQYSPQYLLCVPFPTFSYNFLSFIVVGLPASFFPACFPSIQVPIRGCSSKLISGPEPFNPALQFSFSPRNSNLQPAIALEHLPSKPFAEIRFPFEKVVGVTFTRNCDRNLRVYRKRVRAESFQHIYENGIHFLSADDNEFYLAERGEDLDCAGFVVGAV</sequence>
<organism evidence="2 3">
    <name type="scientific">Caerostris darwini</name>
    <dbReference type="NCBI Taxonomy" id="1538125"/>
    <lineage>
        <taxon>Eukaryota</taxon>
        <taxon>Metazoa</taxon>
        <taxon>Ecdysozoa</taxon>
        <taxon>Arthropoda</taxon>
        <taxon>Chelicerata</taxon>
        <taxon>Arachnida</taxon>
        <taxon>Araneae</taxon>
        <taxon>Araneomorphae</taxon>
        <taxon>Entelegynae</taxon>
        <taxon>Araneoidea</taxon>
        <taxon>Araneidae</taxon>
        <taxon>Caerostris</taxon>
    </lineage>
</organism>
<name>A0AAV4X236_9ARAC</name>
<proteinExistence type="predicted"/>
<dbReference type="EMBL" id="BPLQ01015589">
    <property type="protein sequence ID" value="GIY89172.1"/>
    <property type="molecule type" value="Genomic_DNA"/>
</dbReference>
<keyword evidence="1" id="KW-0812">Transmembrane</keyword>
<keyword evidence="1" id="KW-1133">Transmembrane helix</keyword>
<evidence type="ECO:0000313" key="3">
    <source>
        <dbReference type="Proteomes" id="UP001054837"/>
    </source>
</evidence>
<comment type="caution">
    <text evidence="2">The sequence shown here is derived from an EMBL/GenBank/DDBJ whole genome shotgun (WGS) entry which is preliminary data.</text>
</comment>
<reference evidence="2 3" key="1">
    <citation type="submission" date="2021-06" db="EMBL/GenBank/DDBJ databases">
        <title>Caerostris darwini draft genome.</title>
        <authorList>
            <person name="Kono N."/>
            <person name="Arakawa K."/>
        </authorList>
    </citation>
    <scope>NUCLEOTIDE SEQUENCE [LARGE SCALE GENOMIC DNA]</scope>
</reference>
<feature type="transmembrane region" description="Helical" evidence="1">
    <location>
        <begin position="25"/>
        <end position="46"/>
    </location>
</feature>
<protein>
    <submittedName>
        <fullName evidence="2">Uncharacterized protein</fullName>
    </submittedName>
</protein>